<comment type="caution">
    <text evidence="3">The sequence shown here is derived from an EMBL/GenBank/DDBJ whole genome shotgun (WGS) entry which is preliminary data.</text>
</comment>
<evidence type="ECO:0000313" key="4">
    <source>
        <dbReference type="Proteomes" id="UP000807306"/>
    </source>
</evidence>
<proteinExistence type="predicted"/>
<feature type="signal peptide" evidence="2">
    <location>
        <begin position="1"/>
        <end position="23"/>
    </location>
</feature>
<evidence type="ECO:0000256" key="1">
    <source>
        <dbReference type="SAM" id="MobiDB-lite"/>
    </source>
</evidence>
<dbReference type="Proteomes" id="UP000807306">
    <property type="component" value="Unassembled WGS sequence"/>
</dbReference>
<evidence type="ECO:0000313" key="3">
    <source>
        <dbReference type="EMBL" id="KAF9530842.1"/>
    </source>
</evidence>
<accession>A0A9P6EKQ0</accession>
<organism evidence="3 4">
    <name type="scientific">Crepidotus variabilis</name>
    <dbReference type="NCBI Taxonomy" id="179855"/>
    <lineage>
        <taxon>Eukaryota</taxon>
        <taxon>Fungi</taxon>
        <taxon>Dikarya</taxon>
        <taxon>Basidiomycota</taxon>
        <taxon>Agaricomycotina</taxon>
        <taxon>Agaricomycetes</taxon>
        <taxon>Agaricomycetidae</taxon>
        <taxon>Agaricales</taxon>
        <taxon>Agaricineae</taxon>
        <taxon>Crepidotaceae</taxon>
        <taxon>Crepidotus</taxon>
    </lineage>
</organism>
<feature type="non-terminal residue" evidence="3">
    <location>
        <position position="135"/>
    </location>
</feature>
<evidence type="ECO:0000256" key="2">
    <source>
        <dbReference type="SAM" id="SignalP"/>
    </source>
</evidence>
<protein>
    <submittedName>
        <fullName evidence="3">Uncharacterized protein</fullName>
    </submittedName>
</protein>
<sequence>MIFPRVLFASVASILLSSPAVIAAPLSARVEVTNLYTSGSTQDIRMRDGRRKSNYVPPPVPEPPPAQVHWDHNSGFPEHYTHDYSGETADRRRERERRQQQRDNRNKRSGERCSGRQKPCKKDDKVTTVYCCTVM</sequence>
<feature type="region of interest" description="Disordered" evidence="1">
    <location>
        <begin position="41"/>
        <end position="121"/>
    </location>
</feature>
<reference evidence="3" key="1">
    <citation type="submission" date="2020-11" db="EMBL/GenBank/DDBJ databases">
        <authorList>
            <consortium name="DOE Joint Genome Institute"/>
            <person name="Ahrendt S."/>
            <person name="Riley R."/>
            <person name="Andreopoulos W."/>
            <person name="Labutti K."/>
            <person name="Pangilinan J."/>
            <person name="Ruiz-Duenas F.J."/>
            <person name="Barrasa J.M."/>
            <person name="Sanchez-Garcia M."/>
            <person name="Camarero S."/>
            <person name="Miyauchi S."/>
            <person name="Serrano A."/>
            <person name="Linde D."/>
            <person name="Babiker R."/>
            <person name="Drula E."/>
            <person name="Ayuso-Fernandez I."/>
            <person name="Pacheco R."/>
            <person name="Padilla G."/>
            <person name="Ferreira P."/>
            <person name="Barriuso J."/>
            <person name="Kellner H."/>
            <person name="Castanera R."/>
            <person name="Alfaro M."/>
            <person name="Ramirez L."/>
            <person name="Pisabarro A.G."/>
            <person name="Kuo A."/>
            <person name="Tritt A."/>
            <person name="Lipzen A."/>
            <person name="He G."/>
            <person name="Yan M."/>
            <person name="Ng V."/>
            <person name="Cullen D."/>
            <person name="Martin F."/>
            <person name="Rosso M.-N."/>
            <person name="Henrissat B."/>
            <person name="Hibbett D."/>
            <person name="Martinez A.T."/>
            <person name="Grigoriev I.V."/>
        </authorList>
    </citation>
    <scope>NUCLEOTIDE SEQUENCE</scope>
    <source>
        <strain evidence="3">CBS 506.95</strain>
    </source>
</reference>
<keyword evidence="4" id="KW-1185">Reference proteome</keyword>
<feature type="compositionally biased region" description="Basic and acidic residues" evidence="1">
    <location>
        <begin position="79"/>
        <end position="121"/>
    </location>
</feature>
<feature type="compositionally biased region" description="Pro residues" evidence="1">
    <location>
        <begin position="56"/>
        <end position="66"/>
    </location>
</feature>
<feature type="chain" id="PRO_5040236165" evidence="2">
    <location>
        <begin position="24"/>
        <end position="135"/>
    </location>
</feature>
<dbReference type="EMBL" id="MU157837">
    <property type="protein sequence ID" value="KAF9530842.1"/>
    <property type="molecule type" value="Genomic_DNA"/>
</dbReference>
<keyword evidence="2" id="KW-0732">Signal</keyword>
<dbReference type="AlphaFoldDB" id="A0A9P6EKQ0"/>
<gene>
    <name evidence="3" type="ORF">CPB83DRAFT_849725</name>
</gene>
<name>A0A9P6EKQ0_9AGAR</name>